<dbReference type="Pfam" id="PF00069">
    <property type="entry name" value="Pkinase"/>
    <property type="match status" value="1"/>
</dbReference>
<dbReference type="SUPFAM" id="SSF49879">
    <property type="entry name" value="SMAD/FHA domain"/>
    <property type="match status" value="1"/>
</dbReference>
<evidence type="ECO:0000259" key="9">
    <source>
        <dbReference type="PROSITE" id="PS50011"/>
    </source>
</evidence>
<dbReference type="SUPFAM" id="SSF56112">
    <property type="entry name" value="Protein kinase-like (PK-like)"/>
    <property type="match status" value="1"/>
</dbReference>
<dbReference type="InterPro" id="IPR008984">
    <property type="entry name" value="SMAD_FHA_dom_sf"/>
</dbReference>
<evidence type="ECO:0000256" key="2">
    <source>
        <dbReference type="ARBA" id="ARBA00012513"/>
    </source>
</evidence>
<dbReference type="InterPro" id="IPR008271">
    <property type="entry name" value="Ser/Thr_kinase_AS"/>
</dbReference>
<dbReference type="Proteomes" id="UP000799440">
    <property type="component" value="Unassembled WGS sequence"/>
</dbReference>
<comment type="similarity">
    <text evidence="1">Belongs to the protein kinase superfamily. CAMK Ser/Thr protein kinase family. CHEK2 subfamily.</text>
</comment>
<evidence type="ECO:0000313" key="11">
    <source>
        <dbReference type="Proteomes" id="UP000799440"/>
    </source>
</evidence>
<evidence type="ECO:0000256" key="1">
    <source>
        <dbReference type="ARBA" id="ARBA00005575"/>
    </source>
</evidence>
<dbReference type="PROSITE" id="PS00108">
    <property type="entry name" value="PROTEIN_KINASE_ST"/>
    <property type="match status" value="1"/>
</dbReference>
<evidence type="ECO:0000256" key="5">
    <source>
        <dbReference type="ARBA" id="ARBA00047899"/>
    </source>
</evidence>
<keyword evidence="3" id="KW-0723">Serine/threonine-protein kinase</keyword>
<feature type="region of interest" description="Disordered" evidence="7">
    <location>
        <begin position="1"/>
        <end position="27"/>
    </location>
</feature>
<dbReference type="Gene3D" id="1.10.510.10">
    <property type="entry name" value="Transferase(Phosphotransferase) domain 1"/>
    <property type="match status" value="1"/>
</dbReference>
<dbReference type="GO" id="GO:0005524">
    <property type="term" value="F:ATP binding"/>
    <property type="evidence" value="ECO:0007669"/>
    <property type="project" value="InterPro"/>
</dbReference>
<keyword evidence="11" id="KW-1185">Reference proteome</keyword>
<dbReference type="InterPro" id="IPR000719">
    <property type="entry name" value="Prot_kinase_dom"/>
</dbReference>
<dbReference type="GO" id="GO:0004674">
    <property type="term" value="F:protein serine/threonine kinase activity"/>
    <property type="evidence" value="ECO:0007669"/>
    <property type="project" value="UniProtKB-KW"/>
</dbReference>
<dbReference type="PANTHER" id="PTHR44167">
    <property type="entry name" value="OVARIAN-SPECIFIC SERINE/THREONINE-PROTEIN KINASE LOK-RELATED"/>
    <property type="match status" value="1"/>
</dbReference>
<dbReference type="InterPro" id="IPR011009">
    <property type="entry name" value="Kinase-like_dom_sf"/>
</dbReference>
<comment type="catalytic activity">
    <reaction evidence="6">
        <text>L-seryl-[protein] + ATP = O-phospho-L-seryl-[protein] + ADP + H(+)</text>
        <dbReference type="Rhea" id="RHEA:17989"/>
        <dbReference type="Rhea" id="RHEA-COMP:9863"/>
        <dbReference type="Rhea" id="RHEA-COMP:11604"/>
        <dbReference type="ChEBI" id="CHEBI:15378"/>
        <dbReference type="ChEBI" id="CHEBI:29999"/>
        <dbReference type="ChEBI" id="CHEBI:30616"/>
        <dbReference type="ChEBI" id="CHEBI:83421"/>
        <dbReference type="ChEBI" id="CHEBI:456216"/>
        <dbReference type="EC" id="2.7.11.1"/>
    </reaction>
</comment>
<dbReference type="PROSITE" id="PS50006">
    <property type="entry name" value="FHA_DOMAIN"/>
    <property type="match status" value="1"/>
</dbReference>
<keyword evidence="4 10" id="KW-0808">Transferase</keyword>
<gene>
    <name evidence="10" type="ORF">M011DRAFT_456403</name>
</gene>
<protein>
    <recommendedName>
        <fullName evidence="2">non-specific serine/threonine protein kinase</fullName>
        <ecNumber evidence="2">2.7.11.1</ecNumber>
    </recommendedName>
</protein>
<sequence length="562" mass="62547">MSSFRPRKRETTAPPDDNTNNNETQKETPDWHFAEGLQLTFSHGPKAGQGFVLGTEASSCDIIVPKTKDRKISRKHCYLTFDAQRRPIVRDCSTNGTIVSYDGKGGERRHNFTWIIGDHEVTDSIEEIVLEIDNDPKFQIIVSKPRFPRLFFQNVDKFRSKIAENEELPLGALGLQSGISTMAASGAQTPQLHEGIDTPNDNSILLKRKKLGQGAFSVVHHVWDVSTGIEYASKMFINPEWEHITRLIATIEKPSPRLILEIISDDEVVLILRQGLLALTYLHGQTPPIVHRDIKPQNILVQSRDPLHIKLADFGLSKASDDLPTLCGTYTYLAPEIARYCQSTSAQAVKYKNAVDIWSLGVVIFEYACGLPDPGPGIGLPWCEKIISALDDWDSDGLVDLLSTIIVMDPNLRASAPECLRRTLQLRVPGRCLTPTPPTRGLRQEQTEDDDGSTAIILDKLWGTQGTSYPDKSKVSLVGIKRRRSPPVGFTNTSLRRGRSKRQNHHSLSEQPSKSRIINADAPLDDTIGAEKSDSGSGHEFATGLFYQERSFQSQSPKSIYC</sequence>
<dbReference type="PROSITE" id="PS50011">
    <property type="entry name" value="PROTEIN_KINASE_DOM"/>
    <property type="match status" value="1"/>
</dbReference>
<name>A0A6A6VII1_9PLEO</name>
<evidence type="ECO:0000256" key="3">
    <source>
        <dbReference type="ARBA" id="ARBA00022527"/>
    </source>
</evidence>
<dbReference type="Gene3D" id="2.60.200.20">
    <property type="match status" value="1"/>
</dbReference>
<dbReference type="InterPro" id="IPR000253">
    <property type="entry name" value="FHA_dom"/>
</dbReference>
<dbReference type="PANTHER" id="PTHR44167:SF24">
    <property type="entry name" value="SERINE_THREONINE-PROTEIN KINASE CHK2"/>
    <property type="match status" value="1"/>
</dbReference>
<feature type="domain" description="FHA" evidence="8">
    <location>
        <begin position="51"/>
        <end position="100"/>
    </location>
</feature>
<evidence type="ECO:0000256" key="7">
    <source>
        <dbReference type="SAM" id="MobiDB-lite"/>
    </source>
</evidence>
<dbReference type="EC" id="2.7.11.1" evidence="2"/>
<evidence type="ECO:0000259" key="8">
    <source>
        <dbReference type="PROSITE" id="PS50006"/>
    </source>
</evidence>
<feature type="compositionally biased region" description="Basic residues" evidence="7">
    <location>
        <begin position="496"/>
        <end position="505"/>
    </location>
</feature>
<reference evidence="10" key="1">
    <citation type="journal article" date="2020" name="Stud. Mycol.">
        <title>101 Dothideomycetes genomes: a test case for predicting lifestyles and emergence of pathogens.</title>
        <authorList>
            <person name="Haridas S."/>
            <person name="Albert R."/>
            <person name="Binder M."/>
            <person name="Bloem J."/>
            <person name="Labutti K."/>
            <person name="Salamov A."/>
            <person name="Andreopoulos B."/>
            <person name="Baker S."/>
            <person name="Barry K."/>
            <person name="Bills G."/>
            <person name="Bluhm B."/>
            <person name="Cannon C."/>
            <person name="Castanera R."/>
            <person name="Culley D."/>
            <person name="Daum C."/>
            <person name="Ezra D."/>
            <person name="Gonzalez J."/>
            <person name="Henrissat B."/>
            <person name="Kuo A."/>
            <person name="Liang C."/>
            <person name="Lipzen A."/>
            <person name="Lutzoni F."/>
            <person name="Magnuson J."/>
            <person name="Mondo S."/>
            <person name="Nolan M."/>
            <person name="Ohm R."/>
            <person name="Pangilinan J."/>
            <person name="Park H.-J."/>
            <person name="Ramirez L."/>
            <person name="Alfaro M."/>
            <person name="Sun H."/>
            <person name="Tritt A."/>
            <person name="Yoshinaga Y."/>
            <person name="Zwiers L.-H."/>
            <person name="Turgeon B."/>
            <person name="Goodwin S."/>
            <person name="Spatafora J."/>
            <person name="Crous P."/>
            <person name="Grigoriev I."/>
        </authorList>
    </citation>
    <scope>NUCLEOTIDE SEQUENCE</scope>
    <source>
        <strain evidence="10">CBS 119925</strain>
    </source>
</reference>
<dbReference type="EMBL" id="MU006565">
    <property type="protein sequence ID" value="KAF2749609.1"/>
    <property type="molecule type" value="Genomic_DNA"/>
</dbReference>
<dbReference type="CDD" id="cd00060">
    <property type="entry name" value="FHA"/>
    <property type="match status" value="1"/>
</dbReference>
<feature type="region of interest" description="Disordered" evidence="7">
    <location>
        <begin position="483"/>
        <end position="519"/>
    </location>
</feature>
<accession>A0A6A6VII1</accession>
<evidence type="ECO:0000256" key="6">
    <source>
        <dbReference type="ARBA" id="ARBA00048679"/>
    </source>
</evidence>
<keyword evidence="4 10" id="KW-0418">Kinase</keyword>
<dbReference type="GO" id="GO:0005634">
    <property type="term" value="C:nucleus"/>
    <property type="evidence" value="ECO:0007669"/>
    <property type="project" value="TreeGrafter"/>
</dbReference>
<comment type="catalytic activity">
    <reaction evidence="5">
        <text>L-threonyl-[protein] + ATP = O-phospho-L-threonyl-[protein] + ADP + H(+)</text>
        <dbReference type="Rhea" id="RHEA:46608"/>
        <dbReference type="Rhea" id="RHEA-COMP:11060"/>
        <dbReference type="Rhea" id="RHEA-COMP:11605"/>
        <dbReference type="ChEBI" id="CHEBI:15378"/>
        <dbReference type="ChEBI" id="CHEBI:30013"/>
        <dbReference type="ChEBI" id="CHEBI:30616"/>
        <dbReference type="ChEBI" id="CHEBI:61977"/>
        <dbReference type="ChEBI" id="CHEBI:456216"/>
        <dbReference type="EC" id="2.7.11.1"/>
    </reaction>
</comment>
<dbReference type="SMART" id="SM00220">
    <property type="entry name" value="S_TKc"/>
    <property type="match status" value="1"/>
</dbReference>
<dbReference type="GO" id="GO:0044773">
    <property type="term" value="P:mitotic DNA damage checkpoint signaling"/>
    <property type="evidence" value="ECO:0007669"/>
    <property type="project" value="TreeGrafter"/>
</dbReference>
<evidence type="ECO:0000256" key="4">
    <source>
        <dbReference type="ARBA" id="ARBA00022777"/>
    </source>
</evidence>
<dbReference type="SMART" id="SM00240">
    <property type="entry name" value="FHA"/>
    <property type="match status" value="1"/>
</dbReference>
<dbReference type="OrthoDB" id="10252171at2759"/>
<feature type="compositionally biased region" description="Low complexity" evidence="7">
    <location>
        <begin position="12"/>
        <end position="23"/>
    </location>
</feature>
<dbReference type="AlphaFoldDB" id="A0A6A6VII1"/>
<feature type="domain" description="Protein kinase" evidence="9">
    <location>
        <begin position="141"/>
        <end position="428"/>
    </location>
</feature>
<feature type="region of interest" description="Disordered" evidence="7">
    <location>
        <begin position="431"/>
        <end position="450"/>
    </location>
</feature>
<organism evidence="10 11">
    <name type="scientific">Sporormia fimetaria CBS 119925</name>
    <dbReference type="NCBI Taxonomy" id="1340428"/>
    <lineage>
        <taxon>Eukaryota</taxon>
        <taxon>Fungi</taxon>
        <taxon>Dikarya</taxon>
        <taxon>Ascomycota</taxon>
        <taxon>Pezizomycotina</taxon>
        <taxon>Dothideomycetes</taxon>
        <taxon>Pleosporomycetidae</taxon>
        <taxon>Pleosporales</taxon>
        <taxon>Sporormiaceae</taxon>
        <taxon>Sporormia</taxon>
    </lineage>
</organism>
<evidence type="ECO:0000313" key="10">
    <source>
        <dbReference type="EMBL" id="KAF2749609.1"/>
    </source>
</evidence>
<proteinExistence type="inferred from homology"/>
<dbReference type="Pfam" id="PF00498">
    <property type="entry name" value="FHA"/>
    <property type="match status" value="1"/>
</dbReference>